<proteinExistence type="predicted"/>
<dbReference type="Proteomes" id="UP000424080">
    <property type="component" value="Segment"/>
</dbReference>
<reference evidence="1 2" key="1">
    <citation type="journal article" date="2019" name="Arch. Virol.">
        <title>A novel jumbo Tenacibaculum maritimum lytic phage with head-fiber-like appendages.</title>
        <authorList>
            <person name="Kawato Y."/>
            <person name="Istiqomah I."/>
            <person name="Gaafar A.Y."/>
            <person name="Hanaoka M."/>
            <person name="Ishimaru K."/>
            <person name="Yasuike M."/>
            <person name="Nishiki I."/>
            <person name="Nakamura Y."/>
            <person name="Fujiwara A."/>
            <person name="Nakai T."/>
        </authorList>
    </citation>
    <scope>NUCLEOTIDE SEQUENCE [LARGE SCALE GENOMIC DNA]</scope>
    <source>
        <strain evidence="1 2">PTm5</strain>
    </source>
</reference>
<name>A0A5S9EQQ8_9CAUD</name>
<evidence type="ECO:0000313" key="1">
    <source>
        <dbReference type="EMBL" id="BBI90795.1"/>
    </source>
</evidence>
<accession>A0A5S9EQQ8</accession>
<dbReference type="GO" id="GO:0003700">
    <property type="term" value="F:DNA-binding transcription factor activity"/>
    <property type="evidence" value="ECO:0007669"/>
    <property type="project" value="InterPro"/>
</dbReference>
<dbReference type="InterPro" id="IPR036955">
    <property type="entry name" value="AP2/ERF_dom_sf"/>
</dbReference>
<keyword evidence="1" id="KW-0238">DNA-binding</keyword>
<sequence>MYLDKDLLVKNNKIYSKDTCVFIPNDVNVLITNRRNFRGCLPIGVTTSKNRNKYRSQINIYGKRIGLGYFDTPFDAFNAYKEAKENHIKDIANKYKNEPWMLDKLYNALMTYEVEITD</sequence>
<protein>
    <submittedName>
        <fullName evidence="1">DNA-binding domain</fullName>
    </submittedName>
</protein>
<dbReference type="SUPFAM" id="SSF54171">
    <property type="entry name" value="DNA-binding domain"/>
    <property type="match status" value="1"/>
</dbReference>
<dbReference type="Gene3D" id="3.30.730.10">
    <property type="entry name" value="AP2/ERF domain"/>
    <property type="match status" value="1"/>
</dbReference>
<organism evidence="1 2">
    <name type="scientific">Tenacibaculum phage PTm5</name>
    <dbReference type="NCBI Taxonomy" id="2547426"/>
    <lineage>
        <taxon>Viruses</taxon>
        <taxon>Duplodnaviria</taxon>
        <taxon>Heunggongvirae</taxon>
        <taxon>Uroviricota</taxon>
        <taxon>Caudoviricetes</taxon>
        <taxon>Shirahamavirus</taxon>
        <taxon>Shirahamavirus PTm1</taxon>
    </lineage>
</organism>
<dbReference type="InterPro" id="IPR016177">
    <property type="entry name" value="DNA-bd_dom_sf"/>
</dbReference>
<evidence type="ECO:0000313" key="2">
    <source>
        <dbReference type="Proteomes" id="UP000424080"/>
    </source>
</evidence>
<dbReference type="GO" id="GO:0003677">
    <property type="term" value="F:DNA binding"/>
    <property type="evidence" value="ECO:0007669"/>
    <property type="project" value="UniProtKB-KW"/>
</dbReference>
<dbReference type="EMBL" id="AP019525">
    <property type="protein sequence ID" value="BBI90795.1"/>
    <property type="molecule type" value="Genomic_DNA"/>
</dbReference>